<evidence type="ECO:0000313" key="1">
    <source>
        <dbReference type="EMBL" id="KAK1450679.1"/>
    </source>
</evidence>
<evidence type="ECO:0000313" key="2">
    <source>
        <dbReference type="Proteomes" id="UP001239213"/>
    </source>
</evidence>
<accession>A0AAI9U6H6</accession>
<reference evidence="1" key="1">
    <citation type="submission" date="2016-11" db="EMBL/GenBank/DDBJ databases">
        <title>The genome sequence of Colletotrichum cuscutae.</title>
        <authorList>
            <person name="Baroncelli R."/>
        </authorList>
    </citation>
    <scope>NUCLEOTIDE SEQUENCE</scope>
    <source>
        <strain evidence="1">IMI 304802</strain>
    </source>
</reference>
<proteinExistence type="predicted"/>
<dbReference type="EMBL" id="MPDP01000304">
    <property type="protein sequence ID" value="KAK1450679.1"/>
    <property type="molecule type" value="Genomic_DNA"/>
</dbReference>
<comment type="caution">
    <text evidence="1">The sequence shown here is derived from an EMBL/GenBank/DDBJ whole genome shotgun (WGS) entry which is preliminary data.</text>
</comment>
<feature type="non-terminal residue" evidence="1">
    <location>
        <position position="1"/>
    </location>
</feature>
<sequence>QAPEPPSLPLPYHTTGLRSALPCSGQPGARWGSPPAVQPLPRCPAPLRGHEYWIMRLRECGKETTRCRLQNELTAWHSIPHLPLSLFNLIEIILHIPLSGYPQSTSSSVLRRNMCAQVSSTRHPLLCPTASSFHLPQDLLLRFCCACPTESTGCSSWDFGLCESRKGHVRIVAKTQVPSIFRRTTAKEIDFC</sequence>
<protein>
    <submittedName>
        <fullName evidence="1">Uncharacterized protein</fullName>
    </submittedName>
</protein>
<keyword evidence="2" id="KW-1185">Reference proteome</keyword>
<dbReference type="Proteomes" id="UP001239213">
    <property type="component" value="Unassembled WGS sequence"/>
</dbReference>
<organism evidence="1 2">
    <name type="scientific">Colletotrichum cuscutae</name>
    <dbReference type="NCBI Taxonomy" id="1209917"/>
    <lineage>
        <taxon>Eukaryota</taxon>
        <taxon>Fungi</taxon>
        <taxon>Dikarya</taxon>
        <taxon>Ascomycota</taxon>
        <taxon>Pezizomycotina</taxon>
        <taxon>Sordariomycetes</taxon>
        <taxon>Hypocreomycetidae</taxon>
        <taxon>Glomerellales</taxon>
        <taxon>Glomerellaceae</taxon>
        <taxon>Colletotrichum</taxon>
        <taxon>Colletotrichum acutatum species complex</taxon>
    </lineage>
</organism>
<dbReference type="AlphaFoldDB" id="A0AAI9U6H6"/>
<gene>
    <name evidence="1" type="ORF">CCUS01_02135</name>
</gene>
<name>A0AAI9U6H6_9PEZI</name>